<protein>
    <submittedName>
        <fullName evidence="1">Uncharacterized protein</fullName>
    </submittedName>
</protein>
<keyword evidence="2" id="KW-1185">Reference proteome</keyword>
<dbReference type="AlphaFoldDB" id="A0A0E0KFZ3"/>
<accession>A0A0E0KFZ3</accession>
<evidence type="ECO:0000313" key="2">
    <source>
        <dbReference type="Proteomes" id="UP000026962"/>
    </source>
</evidence>
<reference evidence="1" key="1">
    <citation type="submission" date="2015-04" db="UniProtKB">
        <authorList>
            <consortium name="EnsemblPlants"/>
        </authorList>
    </citation>
    <scope>IDENTIFICATION</scope>
</reference>
<reference evidence="1" key="2">
    <citation type="submission" date="2018-05" db="EMBL/GenBank/DDBJ databases">
        <title>OpunRS2 (Oryza punctata Reference Sequence Version 2).</title>
        <authorList>
            <person name="Zhang J."/>
            <person name="Kudrna D."/>
            <person name="Lee S."/>
            <person name="Talag J."/>
            <person name="Welchert J."/>
            <person name="Wing R.A."/>
        </authorList>
    </citation>
    <scope>NUCLEOTIDE SEQUENCE [LARGE SCALE GENOMIC DNA]</scope>
</reference>
<organism evidence="1">
    <name type="scientific">Oryza punctata</name>
    <name type="common">Red rice</name>
    <dbReference type="NCBI Taxonomy" id="4537"/>
    <lineage>
        <taxon>Eukaryota</taxon>
        <taxon>Viridiplantae</taxon>
        <taxon>Streptophyta</taxon>
        <taxon>Embryophyta</taxon>
        <taxon>Tracheophyta</taxon>
        <taxon>Spermatophyta</taxon>
        <taxon>Magnoliopsida</taxon>
        <taxon>Liliopsida</taxon>
        <taxon>Poales</taxon>
        <taxon>Poaceae</taxon>
        <taxon>BOP clade</taxon>
        <taxon>Oryzoideae</taxon>
        <taxon>Oryzeae</taxon>
        <taxon>Oryzinae</taxon>
        <taxon>Oryza</taxon>
    </lineage>
</organism>
<proteinExistence type="predicted"/>
<dbReference type="Gramene" id="OPUNC03G22790.1">
    <property type="protein sequence ID" value="OPUNC03G22790.1"/>
    <property type="gene ID" value="OPUNC03G22790"/>
</dbReference>
<sequence>MTKFSSTCWTMAKMHGPLNVETWDQVDPNVNTLMWNELQKYLVYPPGSGKMICLEDNVLSVEAMEV</sequence>
<evidence type="ECO:0000313" key="1">
    <source>
        <dbReference type="EnsemblPlants" id="OPUNC03G22790.1"/>
    </source>
</evidence>
<dbReference type="HOGENOM" id="CLU_2835626_0_0_1"/>
<dbReference type="EnsemblPlants" id="OPUNC03G22790.1">
    <property type="protein sequence ID" value="OPUNC03G22790.1"/>
    <property type="gene ID" value="OPUNC03G22790"/>
</dbReference>
<dbReference type="Proteomes" id="UP000026962">
    <property type="component" value="Chromosome 3"/>
</dbReference>
<name>A0A0E0KFZ3_ORYPU</name>